<feature type="region of interest" description="Disordered" evidence="1">
    <location>
        <begin position="1"/>
        <end position="134"/>
    </location>
</feature>
<reference evidence="2" key="2">
    <citation type="submission" date="2021-09" db="EMBL/GenBank/DDBJ databases">
        <authorList>
            <person name="Jia N."/>
            <person name="Wang J."/>
            <person name="Shi W."/>
            <person name="Du L."/>
            <person name="Sun Y."/>
            <person name="Zhan W."/>
            <person name="Jiang J."/>
            <person name="Wang Q."/>
            <person name="Zhang B."/>
            <person name="Ji P."/>
            <person name="Sakyi L.B."/>
            <person name="Cui X."/>
            <person name="Yuan T."/>
            <person name="Jiang B."/>
            <person name="Yang W."/>
            <person name="Lam T.T.-Y."/>
            <person name="Chang Q."/>
            <person name="Ding S."/>
            <person name="Wang X."/>
            <person name="Zhu J."/>
            <person name="Ruan X."/>
            <person name="Zhao L."/>
            <person name="Wei J."/>
            <person name="Que T."/>
            <person name="Du C."/>
            <person name="Cheng J."/>
            <person name="Dai P."/>
            <person name="Han X."/>
            <person name="Huang E."/>
            <person name="Gao Y."/>
            <person name="Liu J."/>
            <person name="Shao H."/>
            <person name="Ye R."/>
            <person name="Li L."/>
            <person name="Wei W."/>
            <person name="Wang X."/>
            <person name="Wang C."/>
            <person name="Huo Q."/>
            <person name="Li W."/>
            <person name="Guo W."/>
            <person name="Chen H."/>
            <person name="Chen S."/>
            <person name="Zhou L."/>
            <person name="Zhou L."/>
            <person name="Ni X."/>
            <person name="Tian J."/>
            <person name="Zhou Y."/>
            <person name="Sheng Y."/>
            <person name="Liu T."/>
            <person name="Pan Y."/>
            <person name="Xia L."/>
            <person name="Li J."/>
            <person name="Zhao F."/>
            <person name="Cao W."/>
        </authorList>
    </citation>
    <scope>NUCLEOTIDE SEQUENCE</scope>
    <source>
        <strain evidence="2">Rsan-2018</strain>
        <tissue evidence="2">Larvae</tissue>
    </source>
</reference>
<accession>A0A9D4PV86</accession>
<feature type="compositionally biased region" description="Polar residues" evidence="1">
    <location>
        <begin position="85"/>
        <end position="97"/>
    </location>
</feature>
<evidence type="ECO:0000313" key="3">
    <source>
        <dbReference type="Proteomes" id="UP000821837"/>
    </source>
</evidence>
<name>A0A9D4PV86_RHISA</name>
<sequence length="134" mass="14475">MEVDEELPGPSRTPELLTTDADASGVASPQTSSHEEPASADAALGNEDSDATCSEGRAWTEDAWHTVLSRRKKKNQLKKQHSQTEKAMNTNQQSNSDPLAEKEKKSSQAGFPTDETTRPASSAKRGYQDNSEAA</sequence>
<dbReference type="Proteomes" id="UP000821837">
    <property type="component" value="Unassembled WGS sequence"/>
</dbReference>
<protein>
    <submittedName>
        <fullName evidence="2">Uncharacterized protein</fullName>
    </submittedName>
</protein>
<evidence type="ECO:0000256" key="1">
    <source>
        <dbReference type="SAM" id="MobiDB-lite"/>
    </source>
</evidence>
<dbReference type="EMBL" id="JABSTV010001250">
    <property type="protein sequence ID" value="KAH7955844.1"/>
    <property type="molecule type" value="Genomic_DNA"/>
</dbReference>
<reference evidence="2" key="1">
    <citation type="journal article" date="2020" name="Cell">
        <title>Large-Scale Comparative Analyses of Tick Genomes Elucidate Their Genetic Diversity and Vector Capacities.</title>
        <authorList>
            <consortium name="Tick Genome and Microbiome Consortium (TIGMIC)"/>
            <person name="Jia N."/>
            <person name="Wang J."/>
            <person name="Shi W."/>
            <person name="Du L."/>
            <person name="Sun Y."/>
            <person name="Zhan W."/>
            <person name="Jiang J.F."/>
            <person name="Wang Q."/>
            <person name="Zhang B."/>
            <person name="Ji P."/>
            <person name="Bell-Sakyi L."/>
            <person name="Cui X.M."/>
            <person name="Yuan T.T."/>
            <person name="Jiang B.G."/>
            <person name="Yang W.F."/>
            <person name="Lam T.T."/>
            <person name="Chang Q.C."/>
            <person name="Ding S.J."/>
            <person name="Wang X.J."/>
            <person name="Zhu J.G."/>
            <person name="Ruan X.D."/>
            <person name="Zhao L."/>
            <person name="Wei J.T."/>
            <person name="Ye R.Z."/>
            <person name="Que T.C."/>
            <person name="Du C.H."/>
            <person name="Zhou Y.H."/>
            <person name="Cheng J.X."/>
            <person name="Dai P.F."/>
            <person name="Guo W.B."/>
            <person name="Han X.H."/>
            <person name="Huang E.J."/>
            <person name="Li L.F."/>
            <person name="Wei W."/>
            <person name="Gao Y.C."/>
            <person name="Liu J.Z."/>
            <person name="Shao H.Z."/>
            <person name="Wang X."/>
            <person name="Wang C.C."/>
            <person name="Yang T.C."/>
            <person name="Huo Q.B."/>
            <person name="Li W."/>
            <person name="Chen H.Y."/>
            <person name="Chen S.E."/>
            <person name="Zhou L.G."/>
            <person name="Ni X.B."/>
            <person name="Tian J.H."/>
            <person name="Sheng Y."/>
            <person name="Liu T."/>
            <person name="Pan Y.S."/>
            <person name="Xia L.Y."/>
            <person name="Li J."/>
            <person name="Zhao F."/>
            <person name="Cao W.C."/>
        </authorList>
    </citation>
    <scope>NUCLEOTIDE SEQUENCE</scope>
    <source>
        <strain evidence="2">Rsan-2018</strain>
    </source>
</reference>
<evidence type="ECO:0000313" key="2">
    <source>
        <dbReference type="EMBL" id="KAH7955844.1"/>
    </source>
</evidence>
<comment type="caution">
    <text evidence="2">The sequence shown here is derived from an EMBL/GenBank/DDBJ whole genome shotgun (WGS) entry which is preliminary data.</text>
</comment>
<gene>
    <name evidence="2" type="ORF">HPB52_004161</name>
</gene>
<organism evidence="2 3">
    <name type="scientific">Rhipicephalus sanguineus</name>
    <name type="common">Brown dog tick</name>
    <name type="synonym">Ixodes sanguineus</name>
    <dbReference type="NCBI Taxonomy" id="34632"/>
    <lineage>
        <taxon>Eukaryota</taxon>
        <taxon>Metazoa</taxon>
        <taxon>Ecdysozoa</taxon>
        <taxon>Arthropoda</taxon>
        <taxon>Chelicerata</taxon>
        <taxon>Arachnida</taxon>
        <taxon>Acari</taxon>
        <taxon>Parasitiformes</taxon>
        <taxon>Ixodida</taxon>
        <taxon>Ixodoidea</taxon>
        <taxon>Ixodidae</taxon>
        <taxon>Rhipicephalinae</taxon>
        <taxon>Rhipicephalus</taxon>
        <taxon>Rhipicephalus</taxon>
    </lineage>
</organism>
<feature type="compositionally biased region" description="Basic residues" evidence="1">
    <location>
        <begin position="68"/>
        <end position="81"/>
    </location>
</feature>
<dbReference type="AlphaFoldDB" id="A0A9D4PV86"/>
<keyword evidence="3" id="KW-1185">Reference proteome</keyword>
<proteinExistence type="predicted"/>